<organism evidence="1 2">
    <name type="scientific">Candidatus Nitrospira allomarina</name>
    <dbReference type="NCBI Taxonomy" id="3020900"/>
    <lineage>
        <taxon>Bacteria</taxon>
        <taxon>Pseudomonadati</taxon>
        <taxon>Nitrospirota</taxon>
        <taxon>Nitrospiria</taxon>
        <taxon>Nitrospirales</taxon>
        <taxon>Nitrospiraceae</taxon>
        <taxon>Nitrospira</taxon>
    </lineage>
</organism>
<evidence type="ECO:0000313" key="1">
    <source>
        <dbReference type="EMBL" id="WNM58535.1"/>
    </source>
</evidence>
<evidence type="ECO:0000313" key="2">
    <source>
        <dbReference type="Proteomes" id="UP001302719"/>
    </source>
</evidence>
<dbReference type="AlphaFoldDB" id="A0AA96GEH6"/>
<proteinExistence type="predicted"/>
<reference evidence="1 2" key="1">
    <citation type="submission" date="2023-01" db="EMBL/GenBank/DDBJ databases">
        <title>Cultivation and genomic characterization of new, ubiquitous marine nitrite-oxidizing bacteria from the Nitrospirales.</title>
        <authorList>
            <person name="Mueller A.J."/>
            <person name="Daebeler A."/>
            <person name="Herbold C.W."/>
            <person name="Kirkegaard R.H."/>
            <person name="Daims H."/>
        </authorList>
    </citation>
    <scope>NUCLEOTIDE SEQUENCE [LARGE SCALE GENOMIC DNA]</scope>
    <source>
        <strain evidence="1 2">VA</strain>
    </source>
</reference>
<dbReference type="Proteomes" id="UP001302719">
    <property type="component" value="Chromosome"/>
</dbReference>
<gene>
    <name evidence="1" type="ORF">PP769_01870</name>
</gene>
<accession>A0AA96GEH6</accession>
<name>A0AA96GEH6_9BACT</name>
<dbReference type="KEGG" id="nall:PP769_01870"/>
<keyword evidence="2" id="KW-1185">Reference proteome</keyword>
<protein>
    <submittedName>
        <fullName evidence="1">Uncharacterized protein</fullName>
    </submittedName>
</protein>
<dbReference type="EMBL" id="CP116967">
    <property type="protein sequence ID" value="WNM58535.1"/>
    <property type="molecule type" value="Genomic_DNA"/>
</dbReference>
<dbReference type="RefSeq" id="WP_312644510.1">
    <property type="nucleotide sequence ID" value="NZ_CP116967.1"/>
</dbReference>
<sequence>MAQSSSETTTAAAANDSQETEILYVVIQRDGKQVSAKWGLHPNLKEELKPEEWKELTEVMGKVTTLVGGRFSQVLHKAEEESGGTA</sequence>